<dbReference type="Pfam" id="PF07690">
    <property type="entry name" value="MFS_1"/>
    <property type="match status" value="1"/>
</dbReference>
<dbReference type="EMBL" id="JAEQNC010000012">
    <property type="protein sequence ID" value="MBL0374243.1"/>
    <property type="molecule type" value="Genomic_DNA"/>
</dbReference>
<gene>
    <name evidence="10" type="ORF">JJB09_19645</name>
</gene>
<feature type="transmembrane region" description="Helical" evidence="8">
    <location>
        <begin position="143"/>
        <end position="164"/>
    </location>
</feature>
<name>A0A937CQQ8_9HYPH</name>
<evidence type="ECO:0000256" key="5">
    <source>
        <dbReference type="ARBA" id="ARBA00022692"/>
    </source>
</evidence>
<dbReference type="GO" id="GO:0005886">
    <property type="term" value="C:plasma membrane"/>
    <property type="evidence" value="ECO:0007669"/>
    <property type="project" value="UniProtKB-SubCell"/>
</dbReference>
<dbReference type="InterPro" id="IPR020846">
    <property type="entry name" value="MFS_dom"/>
</dbReference>
<dbReference type="InterPro" id="IPR036259">
    <property type="entry name" value="MFS_trans_sf"/>
</dbReference>
<dbReference type="GO" id="GO:1990961">
    <property type="term" value="P:xenobiotic detoxification by transmembrane export across the plasma membrane"/>
    <property type="evidence" value="ECO:0007669"/>
    <property type="project" value="InterPro"/>
</dbReference>
<feature type="transmembrane region" description="Helical" evidence="8">
    <location>
        <begin position="289"/>
        <end position="310"/>
    </location>
</feature>
<comment type="similarity">
    <text evidence="2 8">Belongs to the major facilitator superfamily. Bcr/CmlA family.</text>
</comment>
<dbReference type="InterPro" id="IPR004812">
    <property type="entry name" value="Efflux_drug-R_Bcr/CmlA"/>
</dbReference>
<comment type="subcellular location">
    <subcellularLocation>
        <location evidence="8">Cell inner membrane</location>
        <topology evidence="8">Multi-pass membrane protein</topology>
    </subcellularLocation>
    <subcellularLocation>
        <location evidence="1">Cell membrane</location>
        <topology evidence="1">Multi-pass membrane protein</topology>
    </subcellularLocation>
</comment>
<feature type="domain" description="Major facilitator superfamily (MFS) profile" evidence="9">
    <location>
        <begin position="16"/>
        <end position="402"/>
    </location>
</feature>
<keyword evidence="3 8" id="KW-0813">Transport</keyword>
<keyword evidence="8" id="KW-0997">Cell inner membrane</keyword>
<evidence type="ECO:0000256" key="7">
    <source>
        <dbReference type="ARBA" id="ARBA00023136"/>
    </source>
</evidence>
<evidence type="ECO:0000259" key="9">
    <source>
        <dbReference type="PROSITE" id="PS50850"/>
    </source>
</evidence>
<dbReference type="Gene3D" id="1.20.1720.10">
    <property type="entry name" value="Multidrug resistance protein D"/>
    <property type="match status" value="1"/>
</dbReference>
<evidence type="ECO:0000256" key="3">
    <source>
        <dbReference type="ARBA" id="ARBA00022448"/>
    </source>
</evidence>
<dbReference type="GO" id="GO:0042910">
    <property type="term" value="F:xenobiotic transmembrane transporter activity"/>
    <property type="evidence" value="ECO:0007669"/>
    <property type="project" value="InterPro"/>
</dbReference>
<feature type="transmembrane region" description="Helical" evidence="8">
    <location>
        <begin position="15"/>
        <end position="35"/>
    </location>
</feature>
<comment type="caution">
    <text evidence="10">The sequence shown here is derived from an EMBL/GenBank/DDBJ whole genome shotgun (WGS) entry which is preliminary data.</text>
</comment>
<feature type="transmembrane region" description="Helical" evidence="8">
    <location>
        <begin position="350"/>
        <end position="370"/>
    </location>
</feature>
<keyword evidence="5 8" id="KW-0812">Transmembrane</keyword>
<evidence type="ECO:0000256" key="8">
    <source>
        <dbReference type="RuleBase" id="RU365088"/>
    </source>
</evidence>
<keyword evidence="4" id="KW-1003">Cell membrane</keyword>
<sequence length="418" mass="43768">MTSNREQTRVPGERGLIFLLGTLVAIGAMSIDLYLPALPELGAVFGVSAGTMQLTISGFLVGLACGQAIFGPLADRYGRKLPLVAGLAVFVVGSLLAALAPNAELFIAARVLQGIGAAAAEVIPMAIVADLWQQRRAAHVMSLLQQILALSPIAAPLIGAFMLQHLGWRSVFIVLAGLGILIALAVRCVFAETLPLDRRREARLDRTLMDYVGLFRHRRFVALALSGAFIFASAFSFIGSSSFIIIDQYGFSPQGFSYIFAFGSLGMIACGQLNIVLLRRFHPHQILPWALGLLASACAVLLALVFAGLARAEFALPLFFVTFCCFGLIFGNLAAIIITSTPAPSGLVSGAYGILGNLSGALAGSVIGAFHNDTVAPPLVVLGASGCAAAFIWFAAVRPPGDAGAPQAADIVTTDITR</sequence>
<dbReference type="PANTHER" id="PTHR23502">
    <property type="entry name" value="MAJOR FACILITATOR SUPERFAMILY"/>
    <property type="match status" value="1"/>
</dbReference>
<dbReference type="PANTHER" id="PTHR23502:SF132">
    <property type="entry name" value="POLYAMINE TRANSPORTER 2-RELATED"/>
    <property type="match status" value="1"/>
</dbReference>
<evidence type="ECO:0000256" key="1">
    <source>
        <dbReference type="ARBA" id="ARBA00004651"/>
    </source>
</evidence>
<accession>A0A937CQQ8</accession>
<evidence type="ECO:0000256" key="4">
    <source>
        <dbReference type="ARBA" id="ARBA00022475"/>
    </source>
</evidence>
<feature type="transmembrane region" description="Helical" evidence="8">
    <location>
        <begin position="220"/>
        <end position="246"/>
    </location>
</feature>
<feature type="transmembrane region" description="Helical" evidence="8">
    <location>
        <begin position="41"/>
        <end position="69"/>
    </location>
</feature>
<keyword evidence="11" id="KW-1185">Reference proteome</keyword>
<feature type="transmembrane region" description="Helical" evidence="8">
    <location>
        <begin position="258"/>
        <end position="277"/>
    </location>
</feature>
<evidence type="ECO:0000313" key="10">
    <source>
        <dbReference type="EMBL" id="MBL0374243.1"/>
    </source>
</evidence>
<dbReference type="SUPFAM" id="SSF103473">
    <property type="entry name" value="MFS general substrate transporter"/>
    <property type="match status" value="1"/>
</dbReference>
<keyword evidence="7 8" id="KW-0472">Membrane</keyword>
<keyword evidence="6 8" id="KW-1133">Transmembrane helix</keyword>
<evidence type="ECO:0000256" key="2">
    <source>
        <dbReference type="ARBA" id="ARBA00006236"/>
    </source>
</evidence>
<protein>
    <recommendedName>
        <fullName evidence="8">Bcr/CflA family efflux transporter</fullName>
    </recommendedName>
</protein>
<feature type="transmembrane region" description="Helical" evidence="8">
    <location>
        <begin position="81"/>
        <end position="101"/>
    </location>
</feature>
<dbReference type="CDD" id="cd17320">
    <property type="entry name" value="MFS_MdfA_MDR_like"/>
    <property type="match status" value="1"/>
</dbReference>
<proteinExistence type="inferred from homology"/>
<dbReference type="RefSeq" id="WP_201662264.1">
    <property type="nucleotide sequence ID" value="NZ_JAEQNC010000012.1"/>
</dbReference>
<feature type="transmembrane region" description="Helical" evidence="8">
    <location>
        <begin position="107"/>
        <end position="131"/>
    </location>
</feature>
<reference evidence="10" key="1">
    <citation type="submission" date="2021-01" db="EMBL/GenBank/DDBJ databases">
        <title>Rhizobium sp. strain KVB221 16S ribosomal RNA gene Genome sequencing and assembly.</title>
        <authorList>
            <person name="Kang M."/>
        </authorList>
    </citation>
    <scope>NUCLEOTIDE SEQUENCE</scope>
    <source>
        <strain evidence="10">KVB221</strain>
    </source>
</reference>
<dbReference type="Proteomes" id="UP000633219">
    <property type="component" value="Unassembled WGS sequence"/>
</dbReference>
<evidence type="ECO:0000313" key="11">
    <source>
        <dbReference type="Proteomes" id="UP000633219"/>
    </source>
</evidence>
<feature type="transmembrane region" description="Helical" evidence="8">
    <location>
        <begin position="170"/>
        <end position="190"/>
    </location>
</feature>
<feature type="transmembrane region" description="Helical" evidence="8">
    <location>
        <begin position="316"/>
        <end position="338"/>
    </location>
</feature>
<dbReference type="NCBIfam" id="TIGR00710">
    <property type="entry name" value="efflux_Bcr_CflA"/>
    <property type="match status" value="1"/>
</dbReference>
<dbReference type="PROSITE" id="PS50850">
    <property type="entry name" value="MFS"/>
    <property type="match status" value="1"/>
</dbReference>
<feature type="transmembrane region" description="Helical" evidence="8">
    <location>
        <begin position="376"/>
        <end position="397"/>
    </location>
</feature>
<dbReference type="AlphaFoldDB" id="A0A937CQQ8"/>
<evidence type="ECO:0000256" key="6">
    <source>
        <dbReference type="ARBA" id="ARBA00022989"/>
    </source>
</evidence>
<organism evidence="10 11">
    <name type="scientific">Rhizobium setariae</name>
    <dbReference type="NCBI Taxonomy" id="2801340"/>
    <lineage>
        <taxon>Bacteria</taxon>
        <taxon>Pseudomonadati</taxon>
        <taxon>Pseudomonadota</taxon>
        <taxon>Alphaproteobacteria</taxon>
        <taxon>Hyphomicrobiales</taxon>
        <taxon>Rhizobiaceae</taxon>
        <taxon>Rhizobium/Agrobacterium group</taxon>
        <taxon>Rhizobium</taxon>
    </lineage>
</organism>
<dbReference type="InterPro" id="IPR011701">
    <property type="entry name" value="MFS"/>
</dbReference>